<organism evidence="1">
    <name type="scientific">marine sediment metagenome</name>
    <dbReference type="NCBI Taxonomy" id="412755"/>
    <lineage>
        <taxon>unclassified sequences</taxon>
        <taxon>metagenomes</taxon>
        <taxon>ecological metagenomes</taxon>
    </lineage>
</organism>
<sequence length="158" mass="17136">MEEITPTQSHGQAAPHRLLELVAERGRSTSAFGLCWPGERLFLLASEDPQGLVAHFCPECPAVWRSLDVAVLQFVLLEAILGIDAKPIEEGGSLALAPDAHEAWQQVQAGHYSAAFLLNPVPVEKVLAVADAGQRMPPKTTFFYPKLATGLVINRLDD</sequence>
<gene>
    <name evidence="1" type="ORF">S01H1_21108</name>
</gene>
<evidence type="ECO:0008006" key="2">
    <source>
        <dbReference type="Google" id="ProtNLM"/>
    </source>
</evidence>
<protein>
    <recommendedName>
        <fullName evidence="2">DUF1015 domain-containing protein</fullName>
    </recommendedName>
</protein>
<dbReference type="EMBL" id="BARS01011649">
    <property type="protein sequence ID" value="GAF92234.1"/>
    <property type="molecule type" value="Genomic_DNA"/>
</dbReference>
<dbReference type="PANTHER" id="PTHR36454">
    <property type="entry name" value="LMO2823 PROTEIN"/>
    <property type="match status" value="1"/>
</dbReference>
<comment type="caution">
    <text evidence="1">The sequence shown here is derived from an EMBL/GenBank/DDBJ whole genome shotgun (WGS) entry which is preliminary data.</text>
</comment>
<accession>X0TG95</accession>
<dbReference type="InterPro" id="IPR008323">
    <property type="entry name" value="UCP033563"/>
</dbReference>
<dbReference type="AlphaFoldDB" id="X0TG95"/>
<evidence type="ECO:0000313" key="1">
    <source>
        <dbReference type="EMBL" id="GAF92234.1"/>
    </source>
</evidence>
<proteinExistence type="predicted"/>
<reference evidence="1" key="1">
    <citation type="journal article" date="2014" name="Front. Microbiol.">
        <title>High frequency of phylogenetically diverse reductive dehalogenase-homologous genes in deep subseafloor sedimentary metagenomes.</title>
        <authorList>
            <person name="Kawai M."/>
            <person name="Futagami T."/>
            <person name="Toyoda A."/>
            <person name="Takaki Y."/>
            <person name="Nishi S."/>
            <person name="Hori S."/>
            <person name="Arai W."/>
            <person name="Tsubouchi T."/>
            <person name="Morono Y."/>
            <person name="Uchiyama I."/>
            <person name="Ito T."/>
            <person name="Fujiyama A."/>
            <person name="Inagaki F."/>
            <person name="Takami H."/>
        </authorList>
    </citation>
    <scope>NUCLEOTIDE SEQUENCE</scope>
    <source>
        <strain evidence="1">Expedition CK06-06</strain>
    </source>
</reference>
<dbReference type="PANTHER" id="PTHR36454:SF1">
    <property type="entry name" value="DUF1015 DOMAIN-CONTAINING PROTEIN"/>
    <property type="match status" value="1"/>
</dbReference>
<name>X0TG95_9ZZZZ</name>